<comment type="caution">
    <text evidence="1">The sequence shown here is derived from an EMBL/GenBank/DDBJ whole genome shotgun (WGS) entry which is preliminary data.</text>
</comment>
<dbReference type="EMBL" id="QXMN01000202">
    <property type="protein sequence ID" value="RIX71009.1"/>
    <property type="molecule type" value="Genomic_DNA"/>
</dbReference>
<proteinExistence type="predicted"/>
<evidence type="ECO:0000313" key="1">
    <source>
        <dbReference type="EMBL" id="RIX71009.1"/>
    </source>
</evidence>
<dbReference type="OrthoDB" id="8911463at2"/>
<gene>
    <name evidence="1" type="ORF">D3H34_32495</name>
</gene>
<protein>
    <submittedName>
        <fullName evidence="1">Uncharacterized protein</fullName>
    </submittedName>
</protein>
<keyword evidence="2" id="KW-1185">Reference proteome</keyword>
<reference evidence="1 2" key="1">
    <citation type="submission" date="2018-09" db="EMBL/GenBank/DDBJ databases">
        <title>Acidovorax cavernicola nov. sp. isolated from Gruta de las Maravillas (Aracena, Spain).</title>
        <authorList>
            <person name="Jurado V."/>
            <person name="Gutierrez-Patricio S."/>
            <person name="Gonzalez-Pimentel J.L."/>
            <person name="Miller A.Z."/>
            <person name="Laiz L."/>
            <person name="Saiz-Jimenez C."/>
        </authorList>
    </citation>
    <scope>NUCLEOTIDE SEQUENCE [LARGE SCALE GENOMIC DNA]</scope>
    <source>
        <strain evidence="1 2">1011MAR4D40.2</strain>
    </source>
</reference>
<name>A0A9X8GRQ5_9BURK</name>
<accession>A0A9X8GRQ5</accession>
<evidence type="ECO:0000313" key="2">
    <source>
        <dbReference type="Proteomes" id="UP000265619"/>
    </source>
</evidence>
<dbReference type="RefSeq" id="WP_119558848.1">
    <property type="nucleotide sequence ID" value="NZ_QXMN01000202.1"/>
</dbReference>
<dbReference type="AlphaFoldDB" id="A0A9X8GRQ5"/>
<dbReference type="Proteomes" id="UP000265619">
    <property type="component" value="Unassembled WGS sequence"/>
</dbReference>
<organism evidence="1 2">
    <name type="scientific">Acidovorax cavernicola</name>
    <dbReference type="NCBI Taxonomy" id="1675792"/>
    <lineage>
        <taxon>Bacteria</taxon>
        <taxon>Pseudomonadati</taxon>
        <taxon>Pseudomonadota</taxon>
        <taxon>Betaproteobacteria</taxon>
        <taxon>Burkholderiales</taxon>
        <taxon>Comamonadaceae</taxon>
        <taxon>Acidovorax</taxon>
    </lineage>
</organism>
<sequence>MDQQYQLKAGHYYLYDMRDTPSAVTGERRFRLRTETVAIAFDLHTGEVHQHGTPMRIHSWALTARRRLRAAGAWQSADDIVVVSGPLPVEEINNCLRIRGYCRRMFQRLASLPHGKWQADKTASSQSRRA</sequence>